<feature type="domain" description="Thioredoxin" evidence="6">
    <location>
        <begin position="235"/>
        <end position="376"/>
    </location>
</feature>
<evidence type="ECO:0000259" key="6">
    <source>
        <dbReference type="PROSITE" id="PS51352"/>
    </source>
</evidence>
<dbReference type="Gene3D" id="3.40.30.10">
    <property type="entry name" value="Glutaredoxin"/>
    <property type="match status" value="1"/>
</dbReference>
<organism evidence="7 8">
    <name type="scientific">Sphingobacterium hungaricum</name>
    <dbReference type="NCBI Taxonomy" id="2082723"/>
    <lineage>
        <taxon>Bacteria</taxon>
        <taxon>Pseudomonadati</taxon>
        <taxon>Bacteroidota</taxon>
        <taxon>Sphingobacteriia</taxon>
        <taxon>Sphingobacteriales</taxon>
        <taxon>Sphingobacteriaceae</taxon>
        <taxon>Sphingobacterium</taxon>
    </lineage>
</organism>
<evidence type="ECO:0000256" key="5">
    <source>
        <dbReference type="SAM" id="SignalP"/>
    </source>
</evidence>
<keyword evidence="3" id="KW-1015">Disulfide bond</keyword>
<keyword evidence="5" id="KW-0732">Signal</keyword>
<dbReference type="PROSITE" id="PS51352">
    <property type="entry name" value="THIOREDOXIN_2"/>
    <property type="match status" value="1"/>
</dbReference>
<accession>A0A928YQJ0</accession>
<evidence type="ECO:0000256" key="3">
    <source>
        <dbReference type="ARBA" id="ARBA00023157"/>
    </source>
</evidence>
<dbReference type="GO" id="GO:0030313">
    <property type="term" value="C:cell envelope"/>
    <property type="evidence" value="ECO:0007669"/>
    <property type="project" value="UniProtKB-SubCell"/>
</dbReference>
<dbReference type="InterPro" id="IPR036249">
    <property type="entry name" value="Thioredoxin-like_sf"/>
</dbReference>
<dbReference type="PANTHER" id="PTHR42852">
    <property type="entry name" value="THIOL:DISULFIDE INTERCHANGE PROTEIN DSBE"/>
    <property type="match status" value="1"/>
</dbReference>
<dbReference type="AlphaFoldDB" id="A0A928YQJ0"/>
<dbReference type="PROSITE" id="PS00194">
    <property type="entry name" value="THIOREDOXIN_1"/>
    <property type="match status" value="1"/>
</dbReference>
<protein>
    <recommendedName>
        <fullName evidence="6">Thioredoxin domain-containing protein</fullName>
    </recommendedName>
</protein>
<dbReference type="CDD" id="cd02966">
    <property type="entry name" value="TlpA_like_family"/>
    <property type="match status" value="1"/>
</dbReference>
<gene>
    <name evidence="7" type="ORF">C4F49_10015</name>
</gene>
<dbReference type="InterPro" id="IPR050553">
    <property type="entry name" value="Thioredoxin_ResA/DsbE_sf"/>
</dbReference>
<feature type="signal peptide" evidence="5">
    <location>
        <begin position="1"/>
        <end position="18"/>
    </location>
</feature>
<proteinExistence type="predicted"/>
<evidence type="ECO:0000256" key="2">
    <source>
        <dbReference type="ARBA" id="ARBA00022748"/>
    </source>
</evidence>
<sequence length="376" mass="42737">MKTIVIFLTLFISLNSFSQEKFTISGRVQSIPFNTILYLSYKINGKTQQDSIKILQDQNFQFTGEIALPVLAKLSTSQDEHSNILTAAEQISFYLADGQANIVGETLQNASVEVTNPIAKDYEAYKLMERPIRDSLELLVLSIKTNVASQKDPMKYIQEVKEKILNTELDRKNLKYTFIKEYPKSYVSFDFLNELVSYDNLNELGFTAFNAFPDEIKSSEKGKELAAKMELLKPFSNGSVAPEFSLPDTLGNQVALSSFKGKYVFIDFWASWCLPCRFENPNVIAAYNKYKDKNFTVLGISIDEAKDKEKWLKAIKDDKVQQWQHVSDLIGWKSPVATLYKIQAIPRNFLIDPDGKIVGSDLRGPALNERLEKILN</sequence>
<name>A0A928YQJ0_9SPHI</name>
<reference evidence="7" key="1">
    <citation type="submission" date="2018-02" db="EMBL/GenBank/DDBJ databases">
        <authorList>
            <person name="Vasarhelyi B.M."/>
            <person name="Deshmukh S."/>
            <person name="Balint B."/>
            <person name="Kukolya J."/>
        </authorList>
    </citation>
    <scope>NUCLEOTIDE SEQUENCE</scope>
    <source>
        <strain evidence="7">KB22</strain>
    </source>
</reference>
<dbReference type="InterPro" id="IPR017937">
    <property type="entry name" value="Thioredoxin_CS"/>
</dbReference>
<keyword evidence="4" id="KW-0676">Redox-active center</keyword>
<dbReference type="GO" id="GO:0016209">
    <property type="term" value="F:antioxidant activity"/>
    <property type="evidence" value="ECO:0007669"/>
    <property type="project" value="InterPro"/>
</dbReference>
<dbReference type="Pfam" id="PF00578">
    <property type="entry name" value="AhpC-TSA"/>
    <property type="match status" value="1"/>
</dbReference>
<evidence type="ECO:0000256" key="1">
    <source>
        <dbReference type="ARBA" id="ARBA00004196"/>
    </source>
</evidence>
<dbReference type="GO" id="GO:0017004">
    <property type="term" value="P:cytochrome complex assembly"/>
    <property type="evidence" value="ECO:0007669"/>
    <property type="project" value="UniProtKB-KW"/>
</dbReference>
<dbReference type="SUPFAM" id="SSF52833">
    <property type="entry name" value="Thioredoxin-like"/>
    <property type="match status" value="1"/>
</dbReference>
<evidence type="ECO:0000256" key="4">
    <source>
        <dbReference type="ARBA" id="ARBA00023284"/>
    </source>
</evidence>
<feature type="chain" id="PRO_5037181433" description="Thioredoxin domain-containing protein" evidence="5">
    <location>
        <begin position="19"/>
        <end position="376"/>
    </location>
</feature>
<dbReference type="Pfam" id="PF14289">
    <property type="entry name" value="DUF4369"/>
    <property type="match status" value="1"/>
</dbReference>
<comment type="subcellular location">
    <subcellularLocation>
        <location evidence="1">Cell envelope</location>
    </subcellularLocation>
</comment>
<comment type="caution">
    <text evidence="7">The sequence shown here is derived from an EMBL/GenBank/DDBJ whole genome shotgun (WGS) entry which is preliminary data.</text>
</comment>
<dbReference type="RefSeq" id="WP_196934158.1">
    <property type="nucleotide sequence ID" value="NZ_MU158697.1"/>
</dbReference>
<dbReference type="PANTHER" id="PTHR42852:SF6">
    <property type="entry name" value="THIOL:DISULFIDE INTERCHANGE PROTEIN DSBE"/>
    <property type="match status" value="1"/>
</dbReference>
<dbReference type="Proteomes" id="UP000616201">
    <property type="component" value="Unassembled WGS sequence"/>
</dbReference>
<keyword evidence="8" id="KW-1185">Reference proteome</keyword>
<dbReference type="GO" id="GO:0016491">
    <property type="term" value="F:oxidoreductase activity"/>
    <property type="evidence" value="ECO:0007669"/>
    <property type="project" value="InterPro"/>
</dbReference>
<evidence type="ECO:0000313" key="8">
    <source>
        <dbReference type="Proteomes" id="UP000616201"/>
    </source>
</evidence>
<evidence type="ECO:0000313" key="7">
    <source>
        <dbReference type="EMBL" id="MBE8714014.1"/>
    </source>
</evidence>
<dbReference type="InterPro" id="IPR013766">
    <property type="entry name" value="Thioredoxin_domain"/>
</dbReference>
<keyword evidence="2" id="KW-0201">Cytochrome c-type biogenesis</keyword>
<dbReference type="EMBL" id="PRDK01000005">
    <property type="protein sequence ID" value="MBE8714014.1"/>
    <property type="molecule type" value="Genomic_DNA"/>
</dbReference>
<dbReference type="InterPro" id="IPR000866">
    <property type="entry name" value="AhpC/TSA"/>
</dbReference>
<dbReference type="InterPro" id="IPR025380">
    <property type="entry name" value="DUF4369"/>
</dbReference>